<dbReference type="Gene3D" id="3.20.20.80">
    <property type="entry name" value="Glycosidases"/>
    <property type="match status" value="1"/>
</dbReference>
<dbReference type="Pfam" id="PF00728">
    <property type="entry name" value="Glyco_hydro_20"/>
    <property type="match status" value="1"/>
</dbReference>
<dbReference type="PANTHER" id="PTHR22600">
    <property type="entry name" value="BETA-HEXOSAMINIDASE"/>
    <property type="match status" value="1"/>
</dbReference>
<evidence type="ECO:0000259" key="7">
    <source>
        <dbReference type="Pfam" id="PF00728"/>
    </source>
</evidence>
<dbReference type="SUPFAM" id="SSF55545">
    <property type="entry name" value="beta-N-acetylhexosaminidase-like domain"/>
    <property type="match status" value="1"/>
</dbReference>
<name>A0A2V3DXQ5_9MICC</name>
<dbReference type="PRINTS" id="PR00738">
    <property type="entry name" value="GLHYDRLASE20"/>
</dbReference>
<keyword evidence="5" id="KW-0326">Glycosidase</keyword>
<evidence type="ECO:0000313" key="9">
    <source>
        <dbReference type="EMBL" id="PXA65377.1"/>
    </source>
</evidence>
<reference evidence="9 10" key="1">
    <citation type="submission" date="2018-05" db="EMBL/GenBank/DDBJ databases">
        <title>Genetic diversity of glacier-inhabiting Cryobacterium bacteria in China and description of Cryobacterium mengkeensis sp. nov. and Arthrobacter glacialis sp. nov.</title>
        <authorList>
            <person name="Liu Q."/>
            <person name="Xin Y.-H."/>
        </authorList>
    </citation>
    <scope>NUCLEOTIDE SEQUENCE [LARGE SCALE GENOMIC DNA]</scope>
    <source>
        <strain evidence="9 10">GP3</strain>
    </source>
</reference>
<proteinExistence type="inferred from homology"/>
<feature type="domain" description="Beta-hexosaminidase bacterial type N-terminal" evidence="8">
    <location>
        <begin position="6"/>
        <end position="132"/>
    </location>
</feature>
<dbReference type="GO" id="GO:0005975">
    <property type="term" value="P:carbohydrate metabolic process"/>
    <property type="evidence" value="ECO:0007669"/>
    <property type="project" value="InterPro"/>
</dbReference>
<comment type="catalytic activity">
    <reaction evidence="1">
        <text>Hydrolysis of terminal non-reducing N-acetyl-D-hexosamine residues in N-acetyl-beta-D-hexosaminides.</text>
        <dbReference type="EC" id="3.2.1.52"/>
    </reaction>
</comment>
<evidence type="ECO:0000256" key="5">
    <source>
        <dbReference type="ARBA" id="ARBA00023295"/>
    </source>
</evidence>
<protein>
    <recommendedName>
        <fullName evidence="3">beta-N-acetylhexosaminidase</fullName>
        <ecNumber evidence="3">3.2.1.52</ecNumber>
    </recommendedName>
</protein>
<dbReference type="InterPro" id="IPR029018">
    <property type="entry name" value="Hex-like_dom2"/>
</dbReference>
<dbReference type="CDD" id="cd06563">
    <property type="entry name" value="GH20_chitobiase-like"/>
    <property type="match status" value="1"/>
</dbReference>
<evidence type="ECO:0000256" key="2">
    <source>
        <dbReference type="ARBA" id="ARBA00006285"/>
    </source>
</evidence>
<organism evidence="9 10">
    <name type="scientific">Arthrobacter psychrochitiniphilus</name>
    <dbReference type="NCBI Taxonomy" id="291045"/>
    <lineage>
        <taxon>Bacteria</taxon>
        <taxon>Bacillati</taxon>
        <taxon>Actinomycetota</taxon>
        <taxon>Actinomycetes</taxon>
        <taxon>Micrococcales</taxon>
        <taxon>Micrococcaceae</taxon>
        <taxon>Arthrobacter</taxon>
    </lineage>
</organism>
<dbReference type="SUPFAM" id="SSF51445">
    <property type="entry name" value="(Trans)glycosidases"/>
    <property type="match status" value="1"/>
</dbReference>
<accession>A0A2V3DXQ5</accession>
<dbReference type="InterPro" id="IPR017853">
    <property type="entry name" value="GH"/>
</dbReference>
<evidence type="ECO:0000256" key="3">
    <source>
        <dbReference type="ARBA" id="ARBA00012663"/>
    </source>
</evidence>
<dbReference type="InterPro" id="IPR015883">
    <property type="entry name" value="Glyco_hydro_20_cat"/>
</dbReference>
<evidence type="ECO:0000256" key="4">
    <source>
        <dbReference type="ARBA" id="ARBA00022801"/>
    </source>
</evidence>
<dbReference type="RefSeq" id="WP_110105986.1">
    <property type="nucleotide sequence ID" value="NZ_JACBZZ010000001.1"/>
</dbReference>
<dbReference type="EMBL" id="QHLZ01000005">
    <property type="protein sequence ID" value="PXA65377.1"/>
    <property type="molecule type" value="Genomic_DNA"/>
</dbReference>
<keyword evidence="4" id="KW-0378">Hydrolase</keyword>
<evidence type="ECO:0000259" key="8">
    <source>
        <dbReference type="Pfam" id="PF02838"/>
    </source>
</evidence>
<dbReference type="AlphaFoldDB" id="A0A2V3DXQ5"/>
<feature type="active site" description="Proton donor" evidence="6">
    <location>
        <position position="310"/>
    </location>
</feature>
<comment type="caution">
    <text evidence="9">The sequence shown here is derived from an EMBL/GenBank/DDBJ whole genome shotgun (WGS) entry which is preliminary data.</text>
</comment>
<sequence length="547" mass="59720">MTSHLLVPRPWSVIAEPSGEVLELNSGTSLASCPQLAGARRWLARALGAATGWDLPAASASGATITFAYDSSLAPEEYSLSIERSVQISASSEAGAFYAAQTLLQLLGTSAFRQASVAPAGGWQLPAVTITDKPRFGYRGVMLDVARHFQPKDDVLRFIEVAAMHKLNVLHLHLTDDQGWRIHINRYPKLTEVGAWRRESSLGAWRAGVFDGQPHGGFYSQDDLREIVAFAAERNITVIPEIDVPGHSQAAIAAYPDLGPAGAALEVWTRWGINTTVLEPTDFAITFYRHVLEEVAEIFPSPWISLGGDEVPSDQWGSSAFARQRAAELGLGSVAELHGWFIGQLAAHLHTLGRKCAAWDEVGDFGLPEGTLVHSWRGYQGGLDALAGGHDVVMCPEHKLYLDHRQADGDGEPVPVGFVTSLEAVYGFEPMPDTAGRDYPGRLLGAQANIWTEHLPTARHVDYAAYPRLSAIAEVFWSNPDHRDFSDFRHRLESSHLDRLAAMGVAFRPLDGPHPWQQRPGIAGWKRDYEQELRASHAAVGVEGITS</sequence>
<evidence type="ECO:0000313" key="10">
    <source>
        <dbReference type="Proteomes" id="UP000246303"/>
    </source>
</evidence>
<dbReference type="PANTHER" id="PTHR22600:SF57">
    <property type="entry name" value="BETA-N-ACETYLHEXOSAMINIDASE"/>
    <property type="match status" value="1"/>
</dbReference>
<dbReference type="InterPro" id="IPR025705">
    <property type="entry name" value="Beta_hexosaminidase_sua/sub"/>
</dbReference>
<keyword evidence="10" id="KW-1185">Reference proteome</keyword>
<gene>
    <name evidence="9" type="ORF">CVS29_08875</name>
</gene>
<feature type="domain" description="Glycoside hydrolase family 20 catalytic" evidence="7">
    <location>
        <begin position="136"/>
        <end position="479"/>
    </location>
</feature>
<evidence type="ECO:0000256" key="1">
    <source>
        <dbReference type="ARBA" id="ARBA00001231"/>
    </source>
</evidence>
<dbReference type="Proteomes" id="UP000246303">
    <property type="component" value="Unassembled WGS sequence"/>
</dbReference>
<dbReference type="GO" id="GO:0016020">
    <property type="term" value="C:membrane"/>
    <property type="evidence" value="ECO:0007669"/>
    <property type="project" value="TreeGrafter"/>
</dbReference>
<dbReference type="GO" id="GO:0030203">
    <property type="term" value="P:glycosaminoglycan metabolic process"/>
    <property type="evidence" value="ECO:0007669"/>
    <property type="project" value="TreeGrafter"/>
</dbReference>
<dbReference type="PIRSF" id="PIRSF001093">
    <property type="entry name" value="B-hxosamndse_ab_euk"/>
    <property type="match status" value="1"/>
</dbReference>
<dbReference type="Pfam" id="PF02838">
    <property type="entry name" value="Glyco_hydro_20b"/>
    <property type="match status" value="1"/>
</dbReference>
<dbReference type="GO" id="GO:0004563">
    <property type="term" value="F:beta-N-acetylhexosaminidase activity"/>
    <property type="evidence" value="ECO:0007669"/>
    <property type="project" value="UniProtKB-EC"/>
</dbReference>
<dbReference type="InterPro" id="IPR015882">
    <property type="entry name" value="HEX_bac_N"/>
</dbReference>
<dbReference type="Gene3D" id="3.30.379.10">
    <property type="entry name" value="Chitobiase/beta-hexosaminidase domain 2-like"/>
    <property type="match status" value="1"/>
</dbReference>
<dbReference type="EC" id="3.2.1.52" evidence="3"/>
<dbReference type="OrthoDB" id="9763537at2"/>
<evidence type="ECO:0000256" key="6">
    <source>
        <dbReference type="PIRSR" id="PIRSR625705-1"/>
    </source>
</evidence>
<comment type="similarity">
    <text evidence="2">Belongs to the glycosyl hydrolase 20 family.</text>
</comment>